<dbReference type="EMBL" id="AJSR01001114">
    <property type="protein sequence ID" value="EKM31608.1"/>
    <property type="molecule type" value="Genomic_DNA"/>
</dbReference>
<sequence>AQCYKGHIE</sequence>
<feature type="non-terminal residue" evidence="1">
    <location>
        <position position="1"/>
    </location>
</feature>
<gene>
    <name evidence="1" type="ORF">VCHENC02_2763B</name>
</gene>
<protein>
    <submittedName>
        <fullName evidence="1">ABC transporter family protein</fullName>
    </submittedName>
</protein>
<organism evidence="1 2">
    <name type="scientific">Vibrio harveyi</name>
    <name type="common">Beneckea harveyi</name>
    <dbReference type="NCBI Taxonomy" id="669"/>
    <lineage>
        <taxon>Bacteria</taxon>
        <taxon>Pseudomonadati</taxon>
        <taxon>Pseudomonadota</taxon>
        <taxon>Gammaproteobacteria</taxon>
        <taxon>Vibrionales</taxon>
        <taxon>Vibrionaceae</taxon>
        <taxon>Vibrio</taxon>
    </lineage>
</organism>
<evidence type="ECO:0000313" key="1">
    <source>
        <dbReference type="EMBL" id="EKM31608.1"/>
    </source>
</evidence>
<evidence type="ECO:0000313" key="2">
    <source>
        <dbReference type="Proteomes" id="UP000008367"/>
    </source>
</evidence>
<reference evidence="1 2" key="1">
    <citation type="submission" date="2012-10" db="EMBL/GenBank/DDBJ databases">
        <title>Genome sequence of Vibrio Cholerae HENC-02.</title>
        <authorList>
            <person name="Eppinger M."/>
            <person name="Hasan N.A."/>
            <person name="Sengamalay N."/>
            <person name="Hine E."/>
            <person name="Su Q."/>
            <person name="Daugherty S.C."/>
            <person name="Young S."/>
            <person name="Sadzewicz L."/>
            <person name="Tallon L."/>
            <person name="Cebula T.A."/>
            <person name="Ravel J."/>
            <person name="Colwell R.R."/>
        </authorList>
    </citation>
    <scope>NUCLEOTIDE SEQUENCE [LARGE SCALE GENOMIC DNA]</scope>
    <source>
        <strain evidence="1 2">HENC-02</strain>
    </source>
</reference>
<name>A0A454CZ07_VIBHA</name>
<accession>A0A454CZ07</accession>
<comment type="caution">
    <text evidence="1">The sequence shown here is derived from an EMBL/GenBank/DDBJ whole genome shotgun (WGS) entry which is preliminary data.</text>
</comment>
<dbReference type="Proteomes" id="UP000008367">
    <property type="component" value="Unassembled WGS sequence"/>
</dbReference>
<proteinExistence type="predicted"/>